<accession>A0AAU7F4A0</accession>
<name>A0AAU7F4A0_9PSED</name>
<dbReference type="AlphaFoldDB" id="A0AAU7F4A0"/>
<organism evidence="1">
    <name type="scientific">Pseudomonas iranensis</name>
    <dbReference type="NCBI Taxonomy" id="2745503"/>
    <lineage>
        <taxon>Bacteria</taxon>
        <taxon>Pseudomonadati</taxon>
        <taxon>Pseudomonadota</taxon>
        <taxon>Gammaproteobacteria</taxon>
        <taxon>Pseudomonadales</taxon>
        <taxon>Pseudomonadaceae</taxon>
        <taxon>Pseudomonas</taxon>
    </lineage>
</organism>
<proteinExistence type="predicted"/>
<protein>
    <submittedName>
        <fullName evidence="1">Uncharacterized protein</fullName>
    </submittedName>
</protein>
<gene>
    <name evidence="1" type="ORF">ABHN08_11200</name>
</gene>
<sequence length="103" mass="11666">MLERHEVFFEFFERYPDAERREHTHENGKHSTVSVGLFQGHVDAAFIGFYKPDGKMQSEEQLPLDVIESNFGQASVGNAEMLSRLTDLAVQKAASPIKTTNRP</sequence>
<reference evidence="1" key="1">
    <citation type="submission" date="2024-05" db="EMBL/GenBank/DDBJ databases">
        <title>Draft genome sequence of Pseudomonas iranensis M7D1.</title>
        <authorList>
            <person name="Miller S.L."/>
            <person name="Nsubuga A."/>
            <person name="Lu N."/>
            <person name="King J."/>
            <person name="Shears P."/>
            <person name="Lawson P.A."/>
        </authorList>
    </citation>
    <scope>NUCLEOTIDE SEQUENCE</scope>
    <source>
        <strain evidence="1">M7D1</strain>
    </source>
</reference>
<dbReference type="EMBL" id="CP157354">
    <property type="protein sequence ID" value="XBL98495.1"/>
    <property type="molecule type" value="Genomic_DNA"/>
</dbReference>
<evidence type="ECO:0000313" key="1">
    <source>
        <dbReference type="EMBL" id="XBL98495.1"/>
    </source>
</evidence>